<dbReference type="AlphaFoldDB" id="A0A644VQ20"/>
<protein>
    <recommendedName>
        <fullName evidence="1">Glycosyl transferase family 1 domain-containing protein</fullName>
    </recommendedName>
</protein>
<dbReference type="EMBL" id="VSSQ01000394">
    <property type="protein sequence ID" value="MPL93514.1"/>
    <property type="molecule type" value="Genomic_DNA"/>
</dbReference>
<reference evidence="2" key="1">
    <citation type="submission" date="2019-08" db="EMBL/GenBank/DDBJ databases">
        <authorList>
            <person name="Kucharzyk K."/>
            <person name="Murdoch R.W."/>
            <person name="Higgins S."/>
            <person name="Loffler F."/>
        </authorList>
    </citation>
    <scope>NUCLEOTIDE SEQUENCE</scope>
</reference>
<dbReference type="CDD" id="cd03794">
    <property type="entry name" value="GT4_WbuB-like"/>
    <property type="match status" value="1"/>
</dbReference>
<dbReference type="Pfam" id="PF00534">
    <property type="entry name" value="Glycos_transf_1"/>
    <property type="match status" value="1"/>
</dbReference>
<dbReference type="GO" id="GO:0016757">
    <property type="term" value="F:glycosyltransferase activity"/>
    <property type="evidence" value="ECO:0007669"/>
    <property type="project" value="InterPro"/>
</dbReference>
<comment type="caution">
    <text evidence="2">The sequence shown here is derived from an EMBL/GenBank/DDBJ whole genome shotgun (WGS) entry which is preliminary data.</text>
</comment>
<name>A0A644VQ20_9ZZZZ</name>
<organism evidence="2">
    <name type="scientific">bioreactor metagenome</name>
    <dbReference type="NCBI Taxonomy" id="1076179"/>
    <lineage>
        <taxon>unclassified sequences</taxon>
        <taxon>metagenomes</taxon>
        <taxon>ecological metagenomes</taxon>
    </lineage>
</organism>
<dbReference type="PANTHER" id="PTHR45947:SF3">
    <property type="entry name" value="SULFOQUINOVOSYL TRANSFERASE SQD2"/>
    <property type="match status" value="1"/>
</dbReference>
<gene>
    <name evidence="2" type="ORF">SDC9_39646</name>
</gene>
<dbReference type="InterPro" id="IPR001296">
    <property type="entry name" value="Glyco_trans_1"/>
</dbReference>
<feature type="domain" description="Glycosyl transferase family 1" evidence="1">
    <location>
        <begin position="210"/>
        <end position="379"/>
    </location>
</feature>
<evidence type="ECO:0000259" key="1">
    <source>
        <dbReference type="Pfam" id="PF00534"/>
    </source>
</evidence>
<proteinExistence type="predicted"/>
<evidence type="ECO:0000313" key="2">
    <source>
        <dbReference type="EMBL" id="MPL93514.1"/>
    </source>
</evidence>
<dbReference type="PANTHER" id="PTHR45947">
    <property type="entry name" value="SULFOQUINOVOSYL TRANSFERASE SQD2"/>
    <property type="match status" value="1"/>
</dbReference>
<sequence>MNVLFVTLVGINSIEDRGIYQDLLRKFRNKGHAVTIVSPVERRNGIATNFHKKEEISLLQVRTLNVTKTSIVEKGIGTLALEYQYLAAIRKYLANTKFDLVMYSTPPITFGKVIAYIKKRDNARSYLLLKDIFPQNAVDLGMMRRDGVLHSFFRRKEKQLYRVSDYIGCMSPANVEYVLKHNPELLPSRVEVCPNSIELVEEITEKNSSLRAHYNIPEEATLYIYGGNLGKPQGLDFLMEVLERNNNIADRFFIVIGSGTEKQRLSEWFQSRKLSNALMLDGLPKNEYDQLVRSCDVGLIFLDRRFTIPNYPSRLLSYLEYKMPVLMATDVHTDIGPIAEENGFGLWCENGNIEAFNKMLDTLCGDKELRMQMGERGYRYLMENYTVERSYEVIMKKNPALKLVRIIDSKFNVELD</sequence>
<accession>A0A644VQ20</accession>
<dbReference type="Gene3D" id="3.40.50.2000">
    <property type="entry name" value="Glycogen Phosphorylase B"/>
    <property type="match status" value="2"/>
</dbReference>
<dbReference type="SUPFAM" id="SSF53756">
    <property type="entry name" value="UDP-Glycosyltransferase/glycogen phosphorylase"/>
    <property type="match status" value="1"/>
</dbReference>
<dbReference type="InterPro" id="IPR050194">
    <property type="entry name" value="Glycosyltransferase_grp1"/>
</dbReference>